<dbReference type="AlphaFoldDB" id="A0A0C3ANR5"/>
<protein>
    <recommendedName>
        <fullName evidence="4">F-box domain-containing protein</fullName>
    </recommendedName>
</protein>
<feature type="coiled-coil region" evidence="1">
    <location>
        <begin position="4"/>
        <end position="31"/>
    </location>
</feature>
<feature type="non-terminal residue" evidence="2">
    <location>
        <position position="367"/>
    </location>
</feature>
<reference evidence="3" key="2">
    <citation type="submission" date="2015-01" db="EMBL/GenBank/DDBJ databases">
        <title>Evolutionary Origins and Diversification of the Mycorrhizal Mutualists.</title>
        <authorList>
            <consortium name="DOE Joint Genome Institute"/>
            <consortium name="Mycorrhizal Genomics Consortium"/>
            <person name="Kohler A."/>
            <person name="Kuo A."/>
            <person name="Nagy L.G."/>
            <person name="Floudas D."/>
            <person name="Copeland A."/>
            <person name="Barry K.W."/>
            <person name="Cichocki N."/>
            <person name="Veneault-Fourrey C."/>
            <person name="LaButti K."/>
            <person name="Lindquist E.A."/>
            <person name="Lipzen A."/>
            <person name="Lundell T."/>
            <person name="Morin E."/>
            <person name="Murat C."/>
            <person name="Riley R."/>
            <person name="Ohm R."/>
            <person name="Sun H."/>
            <person name="Tunlid A."/>
            <person name="Henrissat B."/>
            <person name="Grigoriev I.V."/>
            <person name="Hibbett D.S."/>
            <person name="Martin F."/>
        </authorList>
    </citation>
    <scope>NUCLEOTIDE SEQUENCE [LARGE SCALE GENOMIC DNA]</scope>
    <source>
        <strain evidence="3">MAFF 305830</strain>
    </source>
</reference>
<reference evidence="2 3" key="1">
    <citation type="submission" date="2014-04" db="EMBL/GenBank/DDBJ databases">
        <authorList>
            <consortium name="DOE Joint Genome Institute"/>
            <person name="Kuo A."/>
            <person name="Zuccaro A."/>
            <person name="Kohler A."/>
            <person name="Nagy L.G."/>
            <person name="Floudas D."/>
            <person name="Copeland A."/>
            <person name="Barry K.W."/>
            <person name="Cichocki N."/>
            <person name="Veneault-Fourrey C."/>
            <person name="LaButti K."/>
            <person name="Lindquist E.A."/>
            <person name="Lipzen A."/>
            <person name="Lundell T."/>
            <person name="Morin E."/>
            <person name="Murat C."/>
            <person name="Sun H."/>
            <person name="Tunlid A."/>
            <person name="Henrissat B."/>
            <person name="Grigoriev I.V."/>
            <person name="Hibbett D.S."/>
            <person name="Martin F."/>
            <person name="Nordberg H.P."/>
            <person name="Cantor M.N."/>
            <person name="Hua S.X."/>
        </authorList>
    </citation>
    <scope>NUCLEOTIDE SEQUENCE [LARGE SCALE GENOMIC DNA]</scope>
    <source>
        <strain evidence="2 3">MAFF 305830</strain>
    </source>
</reference>
<evidence type="ECO:0008006" key="4">
    <source>
        <dbReference type="Google" id="ProtNLM"/>
    </source>
</evidence>
<keyword evidence="1" id="KW-0175">Coiled coil</keyword>
<organism evidence="2 3">
    <name type="scientific">Serendipita vermifera MAFF 305830</name>
    <dbReference type="NCBI Taxonomy" id="933852"/>
    <lineage>
        <taxon>Eukaryota</taxon>
        <taxon>Fungi</taxon>
        <taxon>Dikarya</taxon>
        <taxon>Basidiomycota</taxon>
        <taxon>Agaricomycotina</taxon>
        <taxon>Agaricomycetes</taxon>
        <taxon>Sebacinales</taxon>
        <taxon>Serendipitaceae</taxon>
        <taxon>Serendipita</taxon>
    </lineage>
</organism>
<dbReference type="HOGENOM" id="CLU_755592_0_0_1"/>
<sequence length="367" mass="42369">MKGTQALRNQITAIRDQLQRLRSERDEFKETATPYRVLVEQPKIRPRFDPAETLPEEVWLEVVKEVLTVQENGISHLSVDIALYLTCISSKWRRSIESAAILWTDIILDDTKEDLAMRVSISLMRSGSSPLYVHIGGPMRCWHDIKFILVPCKERIRHIYVRSEDIGYAIRNFLLLIIPQLSGSQLQSIEWTQRNHPELGDGDRLFFHEESKLIRSLPSAPLSKNVFNSPNIRNLCDLTTHEDAKRILDIAGFLSHLRRVTFLEMSYGYEGESTEQADDIQLNKAVLPWISLTYRQCIIGTLTSKLARLPGLLNLELSLPYEYLSETMFHMQDIGSLQRLDIRLWMLPSTEFSPPKIRTPLSNVREL</sequence>
<name>A0A0C3ANR5_SERVB</name>
<dbReference type="Proteomes" id="UP000054097">
    <property type="component" value="Unassembled WGS sequence"/>
</dbReference>
<gene>
    <name evidence="2" type="ORF">M408DRAFT_25633</name>
</gene>
<evidence type="ECO:0000313" key="3">
    <source>
        <dbReference type="Proteomes" id="UP000054097"/>
    </source>
</evidence>
<accession>A0A0C3ANR5</accession>
<evidence type="ECO:0000313" key="2">
    <source>
        <dbReference type="EMBL" id="KIM26220.1"/>
    </source>
</evidence>
<proteinExistence type="predicted"/>
<evidence type="ECO:0000256" key="1">
    <source>
        <dbReference type="SAM" id="Coils"/>
    </source>
</evidence>
<keyword evidence="3" id="KW-1185">Reference proteome</keyword>
<dbReference type="EMBL" id="KN824308">
    <property type="protein sequence ID" value="KIM26220.1"/>
    <property type="molecule type" value="Genomic_DNA"/>
</dbReference>